<evidence type="ECO:0000256" key="2">
    <source>
        <dbReference type="ARBA" id="ARBA00007894"/>
    </source>
</evidence>
<feature type="domain" description="Glutamyl/glutaminyl-tRNA synthetase class Ib catalytic" evidence="12">
    <location>
        <begin position="3"/>
        <end position="304"/>
    </location>
</feature>
<dbReference type="InterPro" id="IPR000924">
    <property type="entry name" value="Glu/Gln-tRNA-synth"/>
</dbReference>
<feature type="binding site" evidence="10">
    <location>
        <position position="125"/>
    </location>
    <ligand>
        <name>Zn(2+)</name>
        <dbReference type="ChEBI" id="CHEBI:29105"/>
    </ligand>
</feature>
<evidence type="ECO:0000256" key="9">
    <source>
        <dbReference type="ARBA" id="ARBA00023146"/>
    </source>
</evidence>
<dbReference type="SUPFAM" id="SSF52374">
    <property type="entry name" value="Nucleotidylyl transferase"/>
    <property type="match status" value="1"/>
</dbReference>
<dbReference type="InterPro" id="IPR045462">
    <property type="entry name" value="aa-tRNA-synth_I_cd-bd"/>
</dbReference>
<dbReference type="AlphaFoldDB" id="A0A1Y2K365"/>
<feature type="domain" description="Aminoacyl-tRNA synthetase class I anticodon-binding" evidence="13">
    <location>
        <begin position="321"/>
        <end position="460"/>
    </location>
</feature>
<dbReference type="EC" id="6.1.1.17" evidence="10"/>
<keyword evidence="15" id="KW-1185">Reference proteome</keyword>
<dbReference type="Gene3D" id="3.40.50.620">
    <property type="entry name" value="HUPs"/>
    <property type="match status" value="1"/>
</dbReference>
<keyword evidence="7 10" id="KW-0067">ATP-binding</keyword>
<dbReference type="InterPro" id="IPR049940">
    <property type="entry name" value="GluQ/Sye"/>
</dbReference>
<dbReference type="PRINTS" id="PR00987">
    <property type="entry name" value="TRNASYNTHGLU"/>
</dbReference>
<keyword evidence="10" id="KW-0862">Zinc</keyword>
<reference evidence="14 15" key="1">
    <citation type="journal article" date="2016" name="BMC Genomics">
        <title>Combined genomic and structural analyses of a cultured magnetotactic bacterium reveals its niche adaptation to a dynamic environment.</title>
        <authorList>
            <person name="Araujo A.C."/>
            <person name="Morillo V."/>
            <person name="Cypriano J."/>
            <person name="Teixeira L.C."/>
            <person name="Leao P."/>
            <person name="Lyra S."/>
            <person name="Almeida L.G."/>
            <person name="Bazylinski D.A."/>
            <person name="Vasconcellos A.T."/>
            <person name="Abreu F."/>
            <person name="Lins U."/>
        </authorList>
    </citation>
    <scope>NUCLEOTIDE SEQUENCE [LARGE SCALE GENOMIC DNA]</scope>
    <source>
        <strain evidence="14 15">IT-1</strain>
    </source>
</reference>
<dbReference type="Proteomes" id="UP000194003">
    <property type="component" value="Unassembled WGS sequence"/>
</dbReference>
<evidence type="ECO:0000259" key="13">
    <source>
        <dbReference type="Pfam" id="PF19269"/>
    </source>
</evidence>
<name>A0A1Y2K365_9PROT</name>
<dbReference type="OrthoDB" id="9807503at2"/>
<dbReference type="SUPFAM" id="SSF48163">
    <property type="entry name" value="An anticodon-binding domain of class I aminoacyl-tRNA synthetases"/>
    <property type="match status" value="1"/>
</dbReference>
<accession>A0A1Y2K365</accession>
<feature type="binding site" evidence="10">
    <location>
        <position position="239"/>
    </location>
    <ligand>
        <name>ATP</name>
        <dbReference type="ChEBI" id="CHEBI:30616"/>
    </ligand>
</feature>
<dbReference type="Pfam" id="PF19269">
    <property type="entry name" value="Anticodon_2"/>
    <property type="match status" value="1"/>
</dbReference>
<dbReference type="Gene3D" id="1.10.10.350">
    <property type="match status" value="1"/>
</dbReference>
<dbReference type="InterPro" id="IPR008925">
    <property type="entry name" value="aa_tRNA-synth_I_cd-bd_sf"/>
</dbReference>
<dbReference type="PANTHER" id="PTHR43311">
    <property type="entry name" value="GLUTAMATE--TRNA LIGASE"/>
    <property type="match status" value="1"/>
</dbReference>
<feature type="binding site" evidence="10">
    <location>
        <position position="127"/>
    </location>
    <ligand>
        <name>Zn(2+)</name>
        <dbReference type="ChEBI" id="CHEBI:29105"/>
    </ligand>
</feature>
<comment type="caution">
    <text evidence="14">The sequence shown here is derived from an EMBL/GenBank/DDBJ whole genome shotgun (WGS) entry which is preliminary data.</text>
</comment>
<protein>
    <recommendedName>
        <fullName evidence="10">Glutamate--tRNA ligase</fullName>
        <ecNumber evidence="10">6.1.1.17</ecNumber>
    </recommendedName>
    <alternativeName>
        <fullName evidence="10">Glutamyl-tRNA synthetase</fullName>
        <shortName evidence="10">GluRS</shortName>
    </alternativeName>
</protein>
<dbReference type="InterPro" id="IPR014729">
    <property type="entry name" value="Rossmann-like_a/b/a_fold"/>
</dbReference>
<evidence type="ECO:0000256" key="4">
    <source>
        <dbReference type="ARBA" id="ARBA00022490"/>
    </source>
</evidence>
<dbReference type="FunFam" id="3.40.50.620:FF:000007">
    <property type="entry name" value="Glutamate--tRNA ligase"/>
    <property type="match status" value="1"/>
</dbReference>
<sequence length="470" mass="53068">MTMRTRFAPSPTGFLHIGGARTALFGHLQARRVGGTTVLRIEDTDRDRSSQEVVDAILEGMHWLGLDPDEGPFYQADHAQRHHDLAIQLLESGHAYKCTCTKEELDEMREGQRARKEKPRYDGRCRHKTEEPGDKPYVVRFKNPEQGDVVWEDMIQGTIRIGNKELDDLILLRSDGSPTYNLAVVADDHDMGITHVIRGEDHISNTPRQINLFKALGWDVPVYAHMPLLHGTDGAKLSKRHGAVSVLQYREDGYLPEAVNNYLVRLGWSHGEQEVFTTQEMESLFDLTRVGRSAAIFNTEKLVWLNSQHMKAATPARLAPELIWQLARLGVESPDPAFVEAIIPEMQERTKTLKEMAQMALFYFRAPTEYLEKSVKKHLKEAVLAPVSDLVARLEGLSEWTEESIEGAVKAVVNESGQKYPKIAQPIRVFITGSDIAPGVAEILKQLGREESMARLQRGLEFFRTQVESV</sequence>
<evidence type="ECO:0000313" key="14">
    <source>
        <dbReference type="EMBL" id="OSM02490.1"/>
    </source>
</evidence>
<dbReference type="InterPro" id="IPR001412">
    <property type="entry name" value="aa-tRNA-synth_I_CS"/>
</dbReference>
<gene>
    <name evidence="10" type="primary">gltX</name>
    <name evidence="14" type="ORF">MAIT1_02636</name>
</gene>
<comment type="catalytic activity">
    <reaction evidence="10">
        <text>tRNA(Glu) + L-glutamate + ATP = L-glutamyl-tRNA(Glu) + AMP + diphosphate</text>
        <dbReference type="Rhea" id="RHEA:23540"/>
        <dbReference type="Rhea" id="RHEA-COMP:9663"/>
        <dbReference type="Rhea" id="RHEA-COMP:9680"/>
        <dbReference type="ChEBI" id="CHEBI:29985"/>
        <dbReference type="ChEBI" id="CHEBI:30616"/>
        <dbReference type="ChEBI" id="CHEBI:33019"/>
        <dbReference type="ChEBI" id="CHEBI:78442"/>
        <dbReference type="ChEBI" id="CHEBI:78520"/>
        <dbReference type="ChEBI" id="CHEBI:456215"/>
        <dbReference type="EC" id="6.1.1.17"/>
    </reaction>
</comment>
<dbReference type="GO" id="GO:0005524">
    <property type="term" value="F:ATP binding"/>
    <property type="evidence" value="ECO:0007669"/>
    <property type="project" value="UniProtKB-UniRule"/>
</dbReference>
<dbReference type="GO" id="GO:0008270">
    <property type="term" value="F:zinc ion binding"/>
    <property type="evidence" value="ECO:0007669"/>
    <property type="project" value="UniProtKB-UniRule"/>
</dbReference>
<comment type="similarity">
    <text evidence="2 10">Belongs to the class-I aminoacyl-tRNA synthetase family. Glutamate--tRNA ligase type 1 subfamily.</text>
</comment>
<comment type="subcellular location">
    <subcellularLocation>
        <location evidence="1 10">Cytoplasm</location>
    </subcellularLocation>
</comment>
<dbReference type="CDD" id="cd00808">
    <property type="entry name" value="GluRS_core"/>
    <property type="match status" value="1"/>
</dbReference>
<evidence type="ECO:0000256" key="5">
    <source>
        <dbReference type="ARBA" id="ARBA00022598"/>
    </source>
</evidence>
<comment type="subunit">
    <text evidence="3 10">Monomer.</text>
</comment>
<comment type="cofactor">
    <cofactor evidence="10">
        <name>Zn(2+)</name>
        <dbReference type="ChEBI" id="CHEBI:29105"/>
    </cofactor>
    <text evidence="10">Binds 1 zinc ion per subunit.</text>
</comment>
<dbReference type="STRING" id="1434232.MAIT1_02636"/>
<dbReference type="PANTHER" id="PTHR43311:SF2">
    <property type="entry name" value="GLUTAMATE--TRNA LIGASE, MITOCHONDRIAL-RELATED"/>
    <property type="match status" value="1"/>
</dbReference>
<feature type="binding site" evidence="10">
    <location>
        <position position="98"/>
    </location>
    <ligand>
        <name>Zn(2+)</name>
        <dbReference type="ChEBI" id="CHEBI:29105"/>
    </ligand>
</feature>
<evidence type="ECO:0000256" key="7">
    <source>
        <dbReference type="ARBA" id="ARBA00022840"/>
    </source>
</evidence>
<keyword evidence="8 10" id="KW-0648">Protein biosynthesis</keyword>
<evidence type="ECO:0000256" key="11">
    <source>
        <dbReference type="SAM" id="MobiDB-lite"/>
    </source>
</evidence>
<comment type="function">
    <text evidence="10">Catalyzes the attachment of glutamate to tRNA(Glu) in a two-step reaction: glutamate is first activated by ATP to form Glu-AMP and then transferred to the acceptor end of tRNA(Glu).</text>
</comment>
<dbReference type="RefSeq" id="WP_085445345.1">
    <property type="nucleotide sequence ID" value="NZ_LVJN01000020.1"/>
</dbReference>
<keyword evidence="4 10" id="KW-0963">Cytoplasm</keyword>
<evidence type="ECO:0000256" key="6">
    <source>
        <dbReference type="ARBA" id="ARBA00022741"/>
    </source>
</evidence>
<dbReference type="NCBIfam" id="TIGR00464">
    <property type="entry name" value="gltX_bact"/>
    <property type="match status" value="1"/>
</dbReference>
<evidence type="ECO:0000313" key="15">
    <source>
        <dbReference type="Proteomes" id="UP000194003"/>
    </source>
</evidence>
<dbReference type="PROSITE" id="PS00178">
    <property type="entry name" value="AA_TRNA_LIGASE_I"/>
    <property type="match status" value="1"/>
</dbReference>
<keyword evidence="9 10" id="KW-0030">Aminoacyl-tRNA synthetase</keyword>
<feature type="short sequence motif" description="'KMSKS' region" evidence="10">
    <location>
        <begin position="236"/>
        <end position="240"/>
    </location>
</feature>
<evidence type="ECO:0000256" key="10">
    <source>
        <dbReference type="HAMAP-Rule" id="MF_00022"/>
    </source>
</evidence>
<evidence type="ECO:0000256" key="3">
    <source>
        <dbReference type="ARBA" id="ARBA00011245"/>
    </source>
</evidence>
<dbReference type="EMBL" id="LVJN01000020">
    <property type="protein sequence ID" value="OSM02490.1"/>
    <property type="molecule type" value="Genomic_DNA"/>
</dbReference>
<organism evidence="14 15">
    <name type="scientific">Magnetofaba australis IT-1</name>
    <dbReference type="NCBI Taxonomy" id="1434232"/>
    <lineage>
        <taxon>Bacteria</taxon>
        <taxon>Pseudomonadati</taxon>
        <taxon>Pseudomonadota</taxon>
        <taxon>Magnetococcia</taxon>
        <taxon>Magnetococcales</taxon>
        <taxon>Magnetococcaceae</taxon>
        <taxon>Magnetofaba</taxon>
    </lineage>
</organism>
<dbReference type="GO" id="GO:0006424">
    <property type="term" value="P:glutamyl-tRNA aminoacylation"/>
    <property type="evidence" value="ECO:0007669"/>
    <property type="project" value="UniProtKB-UniRule"/>
</dbReference>
<dbReference type="GO" id="GO:0004818">
    <property type="term" value="F:glutamate-tRNA ligase activity"/>
    <property type="evidence" value="ECO:0007669"/>
    <property type="project" value="UniProtKB-UniRule"/>
</dbReference>
<dbReference type="InterPro" id="IPR033910">
    <property type="entry name" value="GluRS_core"/>
</dbReference>
<proteinExistence type="inferred from homology"/>
<feature type="region of interest" description="Disordered" evidence="11">
    <location>
        <begin position="109"/>
        <end position="129"/>
    </location>
</feature>
<dbReference type="Pfam" id="PF00749">
    <property type="entry name" value="tRNA-synt_1c"/>
    <property type="match status" value="1"/>
</dbReference>
<dbReference type="HAMAP" id="MF_00022">
    <property type="entry name" value="Glu_tRNA_synth_type1"/>
    <property type="match status" value="1"/>
</dbReference>
<dbReference type="InterPro" id="IPR020058">
    <property type="entry name" value="Glu/Gln-tRNA-synth_Ib_cat-dom"/>
</dbReference>
<dbReference type="GO" id="GO:0000049">
    <property type="term" value="F:tRNA binding"/>
    <property type="evidence" value="ECO:0007669"/>
    <property type="project" value="InterPro"/>
</dbReference>
<evidence type="ECO:0000256" key="1">
    <source>
        <dbReference type="ARBA" id="ARBA00004496"/>
    </source>
</evidence>
<keyword evidence="5 10" id="KW-0436">Ligase</keyword>
<dbReference type="GO" id="GO:0005829">
    <property type="term" value="C:cytosol"/>
    <property type="evidence" value="ECO:0007669"/>
    <property type="project" value="TreeGrafter"/>
</dbReference>
<keyword evidence="6 10" id="KW-0547">Nucleotide-binding</keyword>
<keyword evidence="10" id="KW-0479">Metal-binding</keyword>
<evidence type="ECO:0000259" key="12">
    <source>
        <dbReference type="Pfam" id="PF00749"/>
    </source>
</evidence>
<dbReference type="InterPro" id="IPR020751">
    <property type="entry name" value="aa-tRNA-synth_I_codon-bd_sub2"/>
</dbReference>
<evidence type="ECO:0000256" key="8">
    <source>
        <dbReference type="ARBA" id="ARBA00022917"/>
    </source>
</evidence>
<feature type="short sequence motif" description="'HIGH' region" evidence="10">
    <location>
        <begin position="9"/>
        <end position="19"/>
    </location>
</feature>
<feature type="binding site" evidence="10">
    <location>
        <position position="100"/>
    </location>
    <ligand>
        <name>Zn(2+)</name>
        <dbReference type="ChEBI" id="CHEBI:29105"/>
    </ligand>
</feature>
<dbReference type="InterPro" id="IPR004527">
    <property type="entry name" value="Glu-tRNA-ligase_bac/mito"/>
</dbReference>